<dbReference type="AlphaFoldDB" id="A0A9W6ADF8"/>
<name>A0A9W6ADF8_ASPNG</name>
<protein>
    <submittedName>
        <fullName evidence="1">Uncharacterized protein</fullName>
    </submittedName>
</protein>
<proteinExistence type="predicted"/>
<comment type="caution">
    <text evidence="1">The sequence shown here is derived from an EMBL/GenBank/DDBJ whole genome shotgun (WGS) entry which is preliminary data.</text>
</comment>
<dbReference type="EMBL" id="BRPB01000516">
    <property type="protein sequence ID" value="GLA56315.1"/>
    <property type="molecule type" value="Genomic_DNA"/>
</dbReference>
<evidence type="ECO:0000313" key="1">
    <source>
        <dbReference type="EMBL" id="GLA56315.1"/>
    </source>
</evidence>
<feature type="non-terminal residue" evidence="1">
    <location>
        <position position="1"/>
    </location>
</feature>
<dbReference type="Proteomes" id="UP001144191">
    <property type="component" value="Unassembled WGS sequence"/>
</dbReference>
<organism evidence="1 2">
    <name type="scientific">Aspergillus niger</name>
    <dbReference type="NCBI Taxonomy" id="5061"/>
    <lineage>
        <taxon>Eukaryota</taxon>
        <taxon>Fungi</taxon>
        <taxon>Dikarya</taxon>
        <taxon>Ascomycota</taxon>
        <taxon>Pezizomycotina</taxon>
        <taxon>Eurotiomycetes</taxon>
        <taxon>Eurotiomycetidae</taxon>
        <taxon>Eurotiales</taxon>
        <taxon>Aspergillaceae</taxon>
        <taxon>Aspergillus</taxon>
        <taxon>Aspergillus subgen. Circumdati</taxon>
    </lineage>
</organism>
<feature type="non-terminal residue" evidence="1">
    <location>
        <position position="91"/>
    </location>
</feature>
<reference evidence="1" key="1">
    <citation type="submission" date="2022-07" db="EMBL/GenBank/DDBJ databases">
        <title>Taxonomy of Aspergillus series Nigri: significant species reduction supported by multi-species coalescent approaches.</title>
        <authorList>
            <person name="Bian C."/>
            <person name="Kusuya Y."/>
            <person name="Sklenar F."/>
            <person name="D'hooge E."/>
            <person name="Yaguchi T."/>
            <person name="Takahashi H."/>
            <person name="Hubka V."/>
        </authorList>
    </citation>
    <scope>NUCLEOTIDE SEQUENCE</scope>
    <source>
        <strain evidence="1">IFM 63604</strain>
    </source>
</reference>
<evidence type="ECO:0000313" key="2">
    <source>
        <dbReference type="Proteomes" id="UP001144191"/>
    </source>
</evidence>
<accession>A0A9W6ADF8</accession>
<gene>
    <name evidence="1" type="ORF">AnigIFM63604_008192</name>
</gene>
<sequence length="91" mass="10531">IALAGRRTMALGTTHVRLQNVKNKNRGIKERKTHIRCKTPWKRVSDSENRQEDENWFFCTCPKISDDLAAVAVEISYDLNMQPEFEPEISP</sequence>